<comment type="caution">
    <text evidence="3">The sequence shown here is derived from an EMBL/GenBank/DDBJ whole genome shotgun (WGS) entry which is preliminary data.</text>
</comment>
<name>A0A0R3L1E3_9BRAD</name>
<evidence type="ECO:0000259" key="2">
    <source>
        <dbReference type="Pfam" id="PF06863"/>
    </source>
</evidence>
<dbReference type="AlphaFoldDB" id="A0A0R3L1E3"/>
<dbReference type="InterPro" id="IPR010679">
    <property type="entry name" value="DUF1254"/>
</dbReference>
<reference evidence="3 4" key="1">
    <citation type="submission" date="2014-03" db="EMBL/GenBank/DDBJ databases">
        <title>Bradyrhizobium valentinum sp. nov., isolated from effective nodules of Lupinus mariae-josephae, a lupine endemic of basic-lime soils in Eastern Spain.</title>
        <authorList>
            <person name="Duran D."/>
            <person name="Rey L."/>
            <person name="Navarro A."/>
            <person name="Busquets A."/>
            <person name="Imperial J."/>
            <person name="Ruiz-Argueso T."/>
        </authorList>
    </citation>
    <scope>NUCLEOTIDE SEQUENCE [LARGE SCALE GENOMIC DNA]</scope>
    <source>
        <strain evidence="3 4">LmjM3</strain>
    </source>
</reference>
<dbReference type="EMBL" id="LLXX01000174">
    <property type="protein sequence ID" value="KRQ98965.1"/>
    <property type="molecule type" value="Genomic_DNA"/>
</dbReference>
<dbReference type="RefSeq" id="WP_057854004.1">
    <property type="nucleotide sequence ID" value="NZ_LLXX01000174.1"/>
</dbReference>
<organism evidence="3 4">
    <name type="scientific">Bradyrhizobium valentinum</name>
    <dbReference type="NCBI Taxonomy" id="1518501"/>
    <lineage>
        <taxon>Bacteria</taxon>
        <taxon>Pseudomonadati</taxon>
        <taxon>Pseudomonadota</taxon>
        <taxon>Alphaproteobacteria</taxon>
        <taxon>Hyphomicrobiales</taxon>
        <taxon>Nitrobacteraceae</taxon>
        <taxon>Bradyrhizobium</taxon>
    </lineage>
</organism>
<dbReference type="InterPro" id="IPR014456">
    <property type="entry name" value="UCP010244_IM"/>
</dbReference>
<dbReference type="PIRSF" id="PIRSF010244">
    <property type="entry name" value="UCP010244_imp"/>
    <property type="match status" value="1"/>
</dbReference>
<evidence type="ECO:0000313" key="3">
    <source>
        <dbReference type="EMBL" id="KRQ98965.1"/>
    </source>
</evidence>
<proteinExistence type="predicted"/>
<feature type="region of interest" description="Disordered" evidence="1">
    <location>
        <begin position="167"/>
        <end position="206"/>
    </location>
</feature>
<sequence length="206" mass="22039">MIRLLFTIIAGVLLGGVVHLVSVLALPRIATQDAYSRLTPMTRENAVTALPLAEPNNAPMPFMDPAFAVAICRYDLTGGPLKLTVPVSQAYTSVSFYTRNEVAYYAINDRSAGRKVIELDLMTEEQHSALPEDEEITAADRLIIDSPTTTGLIVLKALAPEPGLMPQAQASLAASRCTLQTEPTPAKQPEPAPPAPAPAPAPRSKR</sequence>
<accession>A0A0R3L1E3</accession>
<feature type="domain" description="DUF1254" evidence="2">
    <location>
        <begin position="70"/>
        <end position="175"/>
    </location>
</feature>
<dbReference type="STRING" id="1518501.CQ10_25490"/>
<keyword evidence="4" id="KW-1185">Reference proteome</keyword>
<dbReference type="Pfam" id="PF06863">
    <property type="entry name" value="DUF1254"/>
    <property type="match status" value="1"/>
</dbReference>
<protein>
    <recommendedName>
        <fullName evidence="2">DUF1254 domain-containing protein</fullName>
    </recommendedName>
</protein>
<gene>
    <name evidence="3" type="ORF">CP49_35630</name>
</gene>
<feature type="compositionally biased region" description="Pro residues" evidence="1">
    <location>
        <begin position="186"/>
        <end position="206"/>
    </location>
</feature>
<dbReference type="Proteomes" id="UP000051913">
    <property type="component" value="Unassembled WGS sequence"/>
</dbReference>
<dbReference type="OrthoDB" id="1346484at2"/>
<evidence type="ECO:0000256" key="1">
    <source>
        <dbReference type="SAM" id="MobiDB-lite"/>
    </source>
</evidence>
<evidence type="ECO:0000313" key="4">
    <source>
        <dbReference type="Proteomes" id="UP000051913"/>
    </source>
</evidence>